<feature type="compositionally biased region" description="Polar residues" evidence="1">
    <location>
        <begin position="1"/>
        <end position="11"/>
    </location>
</feature>
<evidence type="ECO:0000313" key="3">
    <source>
        <dbReference type="Proteomes" id="UP001271723"/>
    </source>
</evidence>
<dbReference type="SUPFAM" id="SSF103642">
    <property type="entry name" value="Sec-C motif"/>
    <property type="match status" value="1"/>
</dbReference>
<proteinExistence type="predicted"/>
<accession>A0ABU4KUZ4</accession>
<evidence type="ECO:0000256" key="1">
    <source>
        <dbReference type="SAM" id="MobiDB-lite"/>
    </source>
</evidence>
<dbReference type="EMBL" id="JARAVY010000001">
    <property type="protein sequence ID" value="MDX2907098.1"/>
    <property type="molecule type" value="Genomic_DNA"/>
</dbReference>
<protein>
    <submittedName>
        <fullName evidence="2">SEC-C domain-containing protein</fullName>
    </submittedName>
</protein>
<dbReference type="Gene3D" id="3.10.450.50">
    <property type="match status" value="1"/>
</dbReference>
<sequence length="383" mass="41678">MSSKRCMSSRSNKARKARQPAAVPPGALGGSNHAQFAEESERLAERCPEEREELLREAAEAWLDAGEHERAVALYERLLDPASGGCREPDIVDAWRINALWEAGKEDVARAAAAAFRARHPRDPAAWSIVAEVFEAGGETAKAAEWFTSGVTHALGVGATVTADVVADSPDSFGLEELVIGRHRVRRLLGEPHDDWDHLADALHEQRASLAGGGRVRPLDELHDPLRRKRLEAGGTDAVLAEFEALAHDFAEDELLSSGRLKTCVLFWPPGEFARLLQRLPSVVEAYGDDHADYRRQVERTLRELSDEGAPRLAVGRATVGDLTAYAEATGSGSLDTPAVRSAYAAELARTGQAVDWPPPRNGPCWCGSERKYKKCCGDPALR</sequence>
<dbReference type="Gene3D" id="1.25.40.10">
    <property type="entry name" value="Tetratricopeptide repeat domain"/>
    <property type="match status" value="1"/>
</dbReference>
<comment type="caution">
    <text evidence="2">The sequence shown here is derived from an EMBL/GenBank/DDBJ whole genome shotgun (WGS) entry which is preliminary data.</text>
</comment>
<evidence type="ECO:0000313" key="2">
    <source>
        <dbReference type="EMBL" id="MDX2907098.1"/>
    </source>
</evidence>
<dbReference type="Pfam" id="PF13432">
    <property type="entry name" value="TPR_16"/>
    <property type="match status" value="1"/>
</dbReference>
<keyword evidence="3" id="KW-1185">Reference proteome</keyword>
<dbReference type="Pfam" id="PF02810">
    <property type="entry name" value="SEC-C"/>
    <property type="match status" value="1"/>
</dbReference>
<dbReference type="RefSeq" id="WP_086757487.1">
    <property type="nucleotide sequence ID" value="NZ_JAGJBZ010000001.1"/>
</dbReference>
<organism evidence="2 3">
    <name type="scientific">Streptomyces griseiscabiei</name>
    <dbReference type="NCBI Taxonomy" id="2993540"/>
    <lineage>
        <taxon>Bacteria</taxon>
        <taxon>Bacillati</taxon>
        <taxon>Actinomycetota</taxon>
        <taxon>Actinomycetes</taxon>
        <taxon>Kitasatosporales</taxon>
        <taxon>Streptomycetaceae</taxon>
        <taxon>Streptomyces</taxon>
    </lineage>
</organism>
<dbReference type="InterPro" id="IPR004027">
    <property type="entry name" value="SEC_C_motif"/>
</dbReference>
<dbReference type="Proteomes" id="UP001271723">
    <property type="component" value="Unassembled WGS sequence"/>
</dbReference>
<feature type="region of interest" description="Disordered" evidence="1">
    <location>
        <begin position="1"/>
        <end position="43"/>
    </location>
</feature>
<gene>
    <name evidence="2" type="ORF">PV517_00140</name>
</gene>
<dbReference type="InterPro" id="IPR011990">
    <property type="entry name" value="TPR-like_helical_dom_sf"/>
</dbReference>
<dbReference type="SUPFAM" id="SSF48452">
    <property type="entry name" value="TPR-like"/>
    <property type="match status" value="1"/>
</dbReference>
<reference evidence="2 3" key="1">
    <citation type="journal article" date="2023" name="Microb. Genom.">
        <title>Mesoterricola silvestris gen. nov., sp. nov., Mesoterricola sediminis sp. nov., Geothrix oryzae sp. nov., Geothrix edaphica sp. nov., Geothrix rubra sp. nov., and Geothrix limicola sp. nov., six novel members of Acidobacteriota isolated from soils.</title>
        <authorList>
            <person name="Weisberg A.J."/>
            <person name="Pearce E."/>
            <person name="Kramer C.G."/>
            <person name="Chang J.H."/>
            <person name="Clarke C.R."/>
        </authorList>
    </citation>
    <scope>NUCLEOTIDE SEQUENCE [LARGE SCALE GENOMIC DNA]</scope>
    <source>
        <strain evidence="2 3">NRRL_B-2795</strain>
    </source>
</reference>
<name>A0ABU4KUZ4_9ACTN</name>